<organism evidence="3 4">
    <name type="scientific">Luteimicrobium xylanilyticum</name>
    <dbReference type="NCBI Taxonomy" id="1133546"/>
    <lineage>
        <taxon>Bacteria</taxon>
        <taxon>Bacillati</taxon>
        <taxon>Actinomycetota</taxon>
        <taxon>Actinomycetes</taxon>
        <taxon>Micrococcales</taxon>
        <taxon>Luteimicrobium</taxon>
    </lineage>
</organism>
<evidence type="ECO:0000313" key="3">
    <source>
        <dbReference type="EMBL" id="QFU99420.1"/>
    </source>
</evidence>
<dbReference type="EC" id="2.7.7.60" evidence="3"/>
<dbReference type="GO" id="GO:0008299">
    <property type="term" value="P:isoprenoid biosynthetic process"/>
    <property type="evidence" value="ECO:0007669"/>
    <property type="project" value="InterPro"/>
</dbReference>
<dbReference type="AlphaFoldDB" id="A0A5P9QED5"/>
<dbReference type="PROSITE" id="PS01295">
    <property type="entry name" value="ISPD"/>
    <property type="match status" value="1"/>
</dbReference>
<dbReference type="SUPFAM" id="SSF53448">
    <property type="entry name" value="Nucleotide-diphospho-sugar transferases"/>
    <property type="match status" value="1"/>
</dbReference>
<keyword evidence="1 3" id="KW-0808">Transferase</keyword>
<dbReference type="EMBL" id="CP045529">
    <property type="protein sequence ID" value="QFU99420.1"/>
    <property type="molecule type" value="Genomic_DNA"/>
</dbReference>
<sequence>MRLGGTPLVVHAATRLVAAGATSVVVTAPPAHVEALRAALASSDTLRPPRVTVVPGGPTRQASVAAGLAALLATAPPVVLVHDAARALAPVDLLVRVARAVLEGHDAVVPALPVTDTVVRVLPTSDGGSVRSAGTVDRRDLRAVQTPQGFRRDVLERAHAAGAGVAGDEATAASDDASLVAALGLDVVLVEGDARALKITTAHDLAVAGLLLEESA</sequence>
<name>A0A5P9QED5_9MICO</name>
<accession>A0A5P9QED5</accession>
<dbReference type="PANTHER" id="PTHR32125:SF4">
    <property type="entry name" value="2-C-METHYL-D-ERYTHRITOL 4-PHOSPHATE CYTIDYLYLTRANSFERASE, CHLOROPLASTIC"/>
    <property type="match status" value="1"/>
</dbReference>
<dbReference type="GO" id="GO:0050518">
    <property type="term" value="F:2-C-methyl-D-erythritol 4-phosphate cytidylyltransferase activity"/>
    <property type="evidence" value="ECO:0007669"/>
    <property type="project" value="UniProtKB-EC"/>
</dbReference>
<evidence type="ECO:0000256" key="1">
    <source>
        <dbReference type="ARBA" id="ARBA00022679"/>
    </source>
</evidence>
<evidence type="ECO:0000313" key="4">
    <source>
        <dbReference type="Proteomes" id="UP000326702"/>
    </source>
</evidence>
<reference evidence="3 4" key="1">
    <citation type="submission" date="2019-10" db="EMBL/GenBank/DDBJ databases">
        <title>Genome sequence of Luteimicrobium xylanilyticum HY-24.</title>
        <authorList>
            <person name="Kim D.Y."/>
            <person name="Park H.-Y."/>
        </authorList>
    </citation>
    <scope>NUCLEOTIDE SEQUENCE [LARGE SCALE GENOMIC DNA]</scope>
    <source>
        <strain evidence="3 4">HY-24</strain>
    </source>
</reference>
<gene>
    <name evidence="3" type="ORF">KDY119_02951</name>
</gene>
<proteinExistence type="predicted"/>
<dbReference type="Pfam" id="PF01128">
    <property type="entry name" value="IspD"/>
    <property type="match status" value="1"/>
</dbReference>
<dbReference type="InterPro" id="IPR018294">
    <property type="entry name" value="ISPD_synthase_CS"/>
</dbReference>
<dbReference type="InterPro" id="IPR034683">
    <property type="entry name" value="IspD/TarI"/>
</dbReference>
<keyword evidence="4" id="KW-1185">Reference proteome</keyword>
<protein>
    <submittedName>
        <fullName evidence="3">2-C-methyl-D-erythritol 4-phosphate cytidylyltransferase</fullName>
        <ecNumber evidence="3">2.7.7.60</ecNumber>
    </submittedName>
</protein>
<dbReference type="InterPro" id="IPR029044">
    <property type="entry name" value="Nucleotide-diphossugar_trans"/>
</dbReference>
<keyword evidence="2 3" id="KW-0548">Nucleotidyltransferase</keyword>
<evidence type="ECO:0000256" key="2">
    <source>
        <dbReference type="ARBA" id="ARBA00022695"/>
    </source>
</evidence>
<dbReference type="Proteomes" id="UP000326702">
    <property type="component" value="Chromosome"/>
</dbReference>
<dbReference type="Gene3D" id="3.90.550.10">
    <property type="entry name" value="Spore Coat Polysaccharide Biosynthesis Protein SpsA, Chain A"/>
    <property type="match status" value="1"/>
</dbReference>
<dbReference type="PANTHER" id="PTHR32125">
    <property type="entry name" value="2-C-METHYL-D-ERYTHRITOL 4-PHOSPHATE CYTIDYLYLTRANSFERASE, CHLOROPLASTIC"/>
    <property type="match status" value="1"/>
</dbReference>
<dbReference type="KEGG" id="lxl:KDY119_02951"/>
<dbReference type="InterPro" id="IPR050088">
    <property type="entry name" value="IspD/TarI_cytidylyltransf_bact"/>
</dbReference>